<sequence>MMMLMLLMLLMLFVVVAGLIHAPFAFQPSPVASLDSVGGGKTSHYAVPGRHHHMSKKHKVSGYLSSPGEETTV</sequence>
<evidence type="ECO:0000313" key="3">
    <source>
        <dbReference type="EMBL" id="KOF99713.1"/>
    </source>
</evidence>
<accession>A0A0L8IDZ5</accession>
<protein>
    <recommendedName>
        <fullName evidence="4">Secreted protein</fullName>
    </recommendedName>
</protein>
<dbReference type="OrthoDB" id="10004999at2759"/>
<organism evidence="3">
    <name type="scientific">Octopus bimaculoides</name>
    <name type="common">California two-spotted octopus</name>
    <dbReference type="NCBI Taxonomy" id="37653"/>
    <lineage>
        <taxon>Eukaryota</taxon>
        <taxon>Metazoa</taxon>
        <taxon>Spiralia</taxon>
        <taxon>Lophotrochozoa</taxon>
        <taxon>Mollusca</taxon>
        <taxon>Cephalopoda</taxon>
        <taxon>Coleoidea</taxon>
        <taxon>Octopodiformes</taxon>
        <taxon>Octopoda</taxon>
        <taxon>Incirrata</taxon>
        <taxon>Octopodidae</taxon>
        <taxon>Octopus</taxon>
    </lineage>
</organism>
<reference evidence="3" key="1">
    <citation type="submission" date="2015-07" db="EMBL/GenBank/DDBJ databases">
        <title>MeaNS - Measles Nucleotide Surveillance Program.</title>
        <authorList>
            <person name="Tran T."/>
            <person name="Druce J."/>
        </authorList>
    </citation>
    <scope>NUCLEOTIDE SEQUENCE</scope>
    <source>
        <strain evidence="3">UCB-OBI-ISO-001</strain>
        <tissue evidence="3">Gonad</tissue>
    </source>
</reference>
<dbReference type="EMBL" id="KQ415907">
    <property type="protein sequence ID" value="KOF99713.1"/>
    <property type="molecule type" value="Genomic_DNA"/>
</dbReference>
<feature type="chain" id="PRO_5005584336" description="Secreted protein" evidence="2">
    <location>
        <begin position="19"/>
        <end position="73"/>
    </location>
</feature>
<proteinExistence type="predicted"/>
<evidence type="ECO:0000256" key="1">
    <source>
        <dbReference type="SAM" id="MobiDB-lite"/>
    </source>
</evidence>
<gene>
    <name evidence="3" type="ORF">OCBIM_22012337mg</name>
</gene>
<keyword evidence="2" id="KW-0732">Signal</keyword>
<feature type="signal peptide" evidence="2">
    <location>
        <begin position="1"/>
        <end position="18"/>
    </location>
</feature>
<feature type="compositionally biased region" description="Basic residues" evidence="1">
    <location>
        <begin position="49"/>
        <end position="60"/>
    </location>
</feature>
<feature type="region of interest" description="Disordered" evidence="1">
    <location>
        <begin position="46"/>
        <end position="73"/>
    </location>
</feature>
<evidence type="ECO:0000256" key="2">
    <source>
        <dbReference type="SAM" id="SignalP"/>
    </source>
</evidence>
<evidence type="ECO:0008006" key="4">
    <source>
        <dbReference type="Google" id="ProtNLM"/>
    </source>
</evidence>
<dbReference type="AlphaFoldDB" id="A0A0L8IDZ5"/>
<name>A0A0L8IDZ5_OCTBM</name>